<feature type="region of interest" description="Disordered" evidence="1">
    <location>
        <begin position="55"/>
        <end position="74"/>
    </location>
</feature>
<dbReference type="PATRIC" id="fig|507626.3.peg.1935"/>
<reference evidence="2 3" key="1">
    <citation type="journal article" date="2016" name="Genome Announc.">
        <title>Draft Genome Sequence of 'Halomonas chromatireducens' Strain AGD 8-3, a Haloalkaliphilic Chromate- and Selenite-Reducing Gammaproteobacterium.</title>
        <authorList>
            <person name="Sharko F.S."/>
            <person name="Shapovalova A.A."/>
            <person name="Tsygankova S.V."/>
            <person name="Komova A.V."/>
            <person name="Boulygina E.S."/>
            <person name="Teslyuk A.B."/>
            <person name="Gotovtsev P.M."/>
            <person name="Namsaraev Z.B."/>
            <person name="Khijniak T.V."/>
            <person name="Nedoluzhko A.V."/>
            <person name="Vasilov R.G."/>
        </authorList>
    </citation>
    <scope>NUCLEOTIDE SEQUENCE [LARGE SCALE GENOMIC DNA]</scope>
    <source>
        <strain evidence="2 3">AGD 8-3</strain>
    </source>
</reference>
<keyword evidence="3" id="KW-1185">Reference proteome</keyword>
<dbReference type="KEGG" id="hco:LOKO_01939"/>
<feature type="compositionally biased region" description="Basic and acidic residues" evidence="1">
    <location>
        <begin position="64"/>
        <end position="74"/>
    </location>
</feature>
<sequence length="74" mass="8130">MPDLSEDLRLPEACPNCGSHLYRVSGAHNPDDKVVCASCNHHLCSYEEAAKMLKEGSSSESEALIEKVVNRNDK</sequence>
<gene>
    <name evidence="2" type="ORF">LOKO_01939</name>
</gene>
<accession>A0A0X8HE82</accession>
<reference evidence="2 3" key="2">
    <citation type="submission" date="2016-02" db="EMBL/GenBank/DDBJ databases">
        <authorList>
            <person name="Wen L."/>
            <person name="He K."/>
            <person name="Yang H."/>
        </authorList>
    </citation>
    <scope>NUCLEOTIDE SEQUENCE [LARGE SCALE GENOMIC DNA]</scope>
    <source>
        <strain evidence="2 3">AGD 8-3</strain>
    </source>
</reference>
<evidence type="ECO:0000256" key="1">
    <source>
        <dbReference type="SAM" id="MobiDB-lite"/>
    </source>
</evidence>
<dbReference type="EMBL" id="CP014226">
    <property type="protein sequence ID" value="AMD01006.1"/>
    <property type="molecule type" value="Genomic_DNA"/>
</dbReference>
<dbReference type="OrthoDB" id="6183652at2"/>
<dbReference type="STRING" id="507626.LOKO_01939"/>
<dbReference type="Proteomes" id="UP000063387">
    <property type="component" value="Chromosome"/>
</dbReference>
<name>A0A0X8HE82_9GAMM</name>
<dbReference type="RefSeq" id="WP_066448228.1">
    <property type="nucleotide sequence ID" value="NZ_CP014226.1"/>
</dbReference>
<organism evidence="2 3">
    <name type="scientific">Halomonas chromatireducens</name>
    <dbReference type="NCBI Taxonomy" id="507626"/>
    <lineage>
        <taxon>Bacteria</taxon>
        <taxon>Pseudomonadati</taxon>
        <taxon>Pseudomonadota</taxon>
        <taxon>Gammaproteobacteria</taxon>
        <taxon>Oceanospirillales</taxon>
        <taxon>Halomonadaceae</taxon>
        <taxon>Halomonas</taxon>
    </lineage>
</organism>
<evidence type="ECO:0000313" key="2">
    <source>
        <dbReference type="EMBL" id="AMD01006.1"/>
    </source>
</evidence>
<dbReference type="AlphaFoldDB" id="A0A0X8HE82"/>
<evidence type="ECO:0000313" key="3">
    <source>
        <dbReference type="Proteomes" id="UP000063387"/>
    </source>
</evidence>
<proteinExistence type="predicted"/>
<protein>
    <submittedName>
        <fullName evidence="2">Uncharacterized protein</fullName>
    </submittedName>
</protein>